<reference evidence="1" key="1">
    <citation type="submission" date="2022-11" db="UniProtKB">
        <authorList>
            <consortium name="EnsemblMetazoa"/>
        </authorList>
    </citation>
    <scope>IDENTIFICATION</scope>
</reference>
<organism evidence="1 2">
    <name type="scientific">Patiria miniata</name>
    <name type="common">Bat star</name>
    <name type="synonym">Asterina miniata</name>
    <dbReference type="NCBI Taxonomy" id="46514"/>
    <lineage>
        <taxon>Eukaryota</taxon>
        <taxon>Metazoa</taxon>
        <taxon>Echinodermata</taxon>
        <taxon>Eleutherozoa</taxon>
        <taxon>Asterozoa</taxon>
        <taxon>Asteroidea</taxon>
        <taxon>Valvatacea</taxon>
        <taxon>Valvatida</taxon>
        <taxon>Asterinidae</taxon>
        <taxon>Patiria</taxon>
    </lineage>
</organism>
<proteinExistence type="predicted"/>
<keyword evidence="2" id="KW-1185">Reference proteome</keyword>
<evidence type="ECO:0000313" key="1">
    <source>
        <dbReference type="EnsemblMetazoa" id="XP_038051643.1"/>
    </source>
</evidence>
<dbReference type="AlphaFoldDB" id="A0A913ZIM2"/>
<accession>A0A913ZIM2</accession>
<dbReference type="GeneID" id="119724599"/>
<dbReference type="OrthoDB" id="10117625at2759"/>
<name>A0A913ZIM2_PATMI</name>
<dbReference type="EnsemblMetazoa" id="XM_038195715.1">
    <property type="protein sequence ID" value="XP_038051643.1"/>
    <property type="gene ID" value="LOC119724599"/>
</dbReference>
<sequence length="168" mass="18929">MSSVTQRQSPSVARCLWRGSWAQLVLQTTLLVLLLTTQYSTARPALMDYLPTDELSQRSAADTNFEGMDLRSLCARTRSVEVRVLCKLTTRGDRWSEVEGRKKLVNKRSDSSSLSAFQRLLSQLRTASESHSEALQQLQQLRDMGVIDENNQVISIPADLRAKMEQLG</sequence>
<dbReference type="Proteomes" id="UP000887568">
    <property type="component" value="Unplaced"/>
</dbReference>
<dbReference type="OMA" id="AIARCLW"/>
<protein>
    <submittedName>
        <fullName evidence="1">Uncharacterized protein</fullName>
    </submittedName>
</protein>
<evidence type="ECO:0000313" key="2">
    <source>
        <dbReference type="Proteomes" id="UP000887568"/>
    </source>
</evidence>
<dbReference type="RefSeq" id="XP_038051643.1">
    <property type="nucleotide sequence ID" value="XM_038195715.1"/>
</dbReference>